<feature type="binding site" evidence="7">
    <location>
        <position position="50"/>
    </location>
    <ligand>
        <name>NAD(+)</name>
        <dbReference type="ChEBI" id="CHEBI:57540"/>
    </ligand>
</feature>
<dbReference type="Pfam" id="PF02866">
    <property type="entry name" value="Ldh_1_C"/>
    <property type="match status" value="1"/>
</dbReference>
<feature type="binding site" evidence="7">
    <location>
        <position position="24"/>
    </location>
    <ligand>
        <name>NAD(+)</name>
        <dbReference type="ChEBI" id="CHEBI:57540"/>
    </ligand>
</feature>
<dbReference type="RefSeq" id="WP_116224877.1">
    <property type="nucleotide sequence ID" value="NZ_AP018437.1"/>
</dbReference>
<dbReference type="Gene3D" id="3.40.50.720">
    <property type="entry name" value="NAD(P)-binding Rossmann-like Domain"/>
    <property type="match status" value="1"/>
</dbReference>
<comment type="pathway">
    <text evidence="1 7">Fermentation; pyruvate fermentation to lactate; (S)-lactate from pyruvate: step 1/1.</text>
</comment>
<keyword evidence="7" id="KW-0021">Allosteric enzyme</keyword>
<accession>A0A347ZQV3</accession>
<evidence type="ECO:0000256" key="7">
    <source>
        <dbReference type="HAMAP-Rule" id="MF_00488"/>
    </source>
</evidence>
<dbReference type="PROSITE" id="PS00064">
    <property type="entry name" value="L_LDH"/>
    <property type="match status" value="1"/>
</dbReference>
<dbReference type="InterPro" id="IPR036291">
    <property type="entry name" value="NAD(P)-bd_dom_sf"/>
</dbReference>
<dbReference type="InterPro" id="IPR001236">
    <property type="entry name" value="Lactate/malate_DH_N"/>
</dbReference>
<dbReference type="NCBIfam" id="NF000824">
    <property type="entry name" value="PRK00066.1"/>
    <property type="match status" value="1"/>
</dbReference>
<dbReference type="PIRSF" id="PIRSF000102">
    <property type="entry name" value="Lac_mal_DH"/>
    <property type="match status" value="1"/>
</dbReference>
<comment type="caution">
    <text evidence="7">Lacks conserved residue(s) required for the propagation of feature annotation.</text>
</comment>
<feature type="binding site" evidence="7">
    <location>
        <position position="92"/>
    </location>
    <ligand>
        <name>substrate</name>
    </ligand>
</feature>
<evidence type="ECO:0000259" key="10">
    <source>
        <dbReference type="Pfam" id="PF00056"/>
    </source>
</evidence>
<keyword evidence="5 7" id="KW-0520">NAD</keyword>
<feature type="binding site" evidence="7">
    <location>
        <position position="163"/>
    </location>
    <ligand>
        <name>beta-D-fructose 1,6-bisphosphate</name>
        <dbReference type="ChEBI" id="CHEBI:32966"/>
        <note>allosteric activator</note>
    </ligand>
</feature>
<evidence type="ECO:0000313" key="13">
    <source>
        <dbReference type="Proteomes" id="UP000256388"/>
    </source>
</evidence>
<dbReference type="InterPro" id="IPR018177">
    <property type="entry name" value="L-lactate_DH_AS"/>
</dbReference>
<dbReference type="HAMAP" id="MF_00488">
    <property type="entry name" value="Lactate_dehydrog"/>
    <property type="match status" value="1"/>
</dbReference>
<dbReference type="InterPro" id="IPR011304">
    <property type="entry name" value="L-lactate_DH"/>
</dbReference>
<protein>
    <recommendedName>
        <fullName evidence="3 7">L-lactate dehydrogenase</fullName>
        <shortName evidence="7">L-LDH</shortName>
        <ecNumber evidence="3 7">1.1.1.27</ecNumber>
    </recommendedName>
</protein>
<feature type="binding site" evidence="7">
    <location>
        <position position="240"/>
    </location>
    <ligand>
        <name>substrate</name>
    </ligand>
</feature>
<keyword evidence="13" id="KW-1185">Reference proteome</keyword>
<comment type="similarity">
    <text evidence="2 7">Belongs to the LDH/MDH superfamily. LDH family.</text>
</comment>
<dbReference type="Proteomes" id="UP000256388">
    <property type="component" value="Unassembled WGS sequence"/>
</dbReference>
<keyword evidence="7" id="KW-0963">Cytoplasm</keyword>
<dbReference type="UniPathway" id="UPA00554">
    <property type="reaction ID" value="UER00611"/>
</dbReference>
<feature type="active site" description="Proton acceptor" evidence="7 8">
    <location>
        <position position="185"/>
    </location>
</feature>
<dbReference type="InterPro" id="IPR015955">
    <property type="entry name" value="Lactate_DH/Glyco_Ohase_4_C"/>
</dbReference>
<dbReference type="CDD" id="cd05292">
    <property type="entry name" value="LDH_2"/>
    <property type="match status" value="1"/>
</dbReference>
<name>A0A347ZQV3_9CHLR</name>
<dbReference type="SUPFAM" id="SSF56327">
    <property type="entry name" value="LDH C-terminal domain-like"/>
    <property type="match status" value="1"/>
</dbReference>
<dbReference type="FunFam" id="3.40.50.720:FF:000018">
    <property type="entry name" value="Malate dehydrogenase"/>
    <property type="match status" value="1"/>
</dbReference>
<dbReference type="GO" id="GO:0006096">
    <property type="term" value="P:glycolytic process"/>
    <property type="evidence" value="ECO:0007669"/>
    <property type="project" value="UniProtKB-UniRule"/>
</dbReference>
<dbReference type="NCBIfam" id="NF004863">
    <property type="entry name" value="PRK06223.1"/>
    <property type="match status" value="1"/>
</dbReference>
<dbReference type="NCBIfam" id="TIGR01771">
    <property type="entry name" value="L-LDH-NAD"/>
    <property type="match status" value="1"/>
</dbReference>
<keyword evidence="7" id="KW-0597">Phosphoprotein</keyword>
<evidence type="ECO:0000256" key="3">
    <source>
        <dbReference type="ARBA" id="ARBA00012967"/>
    </source>
</evidence>
<evidence type="ECO:0000256" key="5">
    <source>
        <dbReference type="ARBA" id="ARBA00023027"/>
    </source>
</evidence>
<evidence type="ECO:0000259" key="11">
    <source>
        <dbReference type="Pfam" id="PF02866"/>
    </source>
</evidence>
<dbReference type="GO" id="GO:0005737">
    <property type="term" value="C:cytoplasm"/>
    <property type="evidence" value="ECO:0007669"/>
    <property type="project" value="UniProtKB-SubCell"/>
</dbReference>
<dbReference type="PRINTS" id="PR00086">
    <property type="entry name" value="LLDHDRGNASE"/>
</dbReference>
<feature type="binding site" evidence="7">
    <location>
        <position position="153"/>
    </location>
    <ligand>
        <name>NAD(+)</name>
        <dbReference type="ChEBI" id="CHEBI:57540"/>
    </ligand>
</feature>
<comment type="subunit">
    <text evidence="7">Homotetramer.</text>
</comment>
<evidence type="ECO:0000256" key="1">
    <source>
        <dbReference type="ARBA" id="ARBA00004843"/>
    </source>
</evidence>
<comment type="caution">
    <text evidence="12">The sequence shown here is derived from an EMBL/GenBank/DDBJ whole genome shotgun (WGS) entry which is preliminary data.</text>
</comment>
<dbReference type="EC" id="1.1.1.27" evidence="3 7"/>
<feature type="modified residue" description="Phosphotyrosine" evidence="7">
    <location>
        <position position="231"/>
    </location>
</feature>
<comment type="catalytic activity">
    <reaction evidence="6 7">
        <text>(S)-lactate + NAD(+) = pyruvate + NADH + H(+)</text>
        <dbReference type="Rhea" id="RHEA:23444"/>
        <dbReference type="ChEBI" id="CHEBI:15361"/>
        <dbReference type="ChEBI" id="CHEBI:15378"/>
        <dbReference type="ChEBI" id="CHEBI:16651"/>
        <dbReference type="ChEBI" id="CHEBI:57540"/>
        <dbReference type="ChEBI" id="CHEBI:57945"/>
        <dbReference type="EC" id="1.1.1.27"/>
    </reaction>
</comment>
<feature type="binding site" evidence="7 9">
    <location>
        <position position="45"/>
    </location>
    <ligand>
        <name>NAD(+)</name>
        <dbReference type="ChEBI" id="CHEBI:57540"/>
    </ligand>
</feature>
<feature type="domain" description="Lactate/malate dehydrogenase N-terminal" evidence="10">
    <location>
        <begin position="15"/>
        <end position="152"/>
    </location>
</feature>
<feature type="binding site" evidence="9">
    <location>
        <position position="105"/>
    </location>
    <ligand>
        <name>NAD(+)</name>
        <dbReference type="ChEBI" id="CHEBI:57540"/>
    </ligand>
</feature>
<dbReference type="AlphaFoldDB" id="A0A347ZQV3"/>
<sequence length="326" mass="35442">MTKANVLEALSTTHKIAIIGAGKVGTTFAYALMLEGLTGEIVLIDRDKERTEGEVMDLNHAVPLSNPVRIWNGDYPDVAGANIVVISAGSAQRPDETRLDLLKRNIAIFRQILPQVLKYNNEAILLIATNPVDVLSYATWKLTGLPAQRVIGSGTVLDTARFRSMISQRFSLDARNVHAFIVGEHGDSEVAIWSSANIAGIPLLDFCQQVGCEISAEDRVKMANDVRNAAYEIIKRKGATFYAVGVGLARIVESILRDQHSVLSVSNRVPGFYGIEDVYLSLPAIVGADGVERILKLNLDEGETAALQNSAQVMHGIIEQLDIQPL</sequence>
<feature type="binding site" evidence="7">
    <location>
        <begin position="130"/>
        <end position="133"/>
    </location>
    <ligand>
        <name>substrate</name>
    </ligand>
</feature>
<dbReference type="PANTHER" id="PTHR43128">
    <property type="entry name" value="L-2-HYDROXYCARBOXYLATE DEHYDROGENASE (NAD(P)(+))"/>
    <property type="match status" value="1"/>
</dbReference>
<evidence type="ECO:0000256" key="6">
    <source>
        <dbReference type="ARBA" id="ARBA00049258"/>
    </source>
</evidence>
<dbReference type="InterPro" id="IPR022383">
    <property type="entry name" value="Lactate/malate_DH_C"/>
</dbReference>
<feature type="binding site" evidence="7">
    <location>
        <position position="98"/>
    </location>
    <ligand>
        <name>substrate</name>
    </ligand>
</feature>
<dbReference type="OrthoDB" id="9802969at2"/>
<evidence type="ECO:0000256" key="9">
    <source>
        <dbReference type="PIRSR" id="PIRSR000102-3"/>
    </source>
</evidence>
<comment type="activity regulation">
    <text evidence="7">Allosterically activated by fructose 1,6-bisphosphate (FBP).</text>
</comment>
<feature type="binding site" evidence="9">
    <location>
        <begin position="20"/>
        <end position="25"/>
    </location>
    <ligand>
        <name>NAD(+)</name>
        <dbReference type="ChEBI" id="CHEBI:57540"/>
    </ligand>
</feature>
<dbReference type="GO" id="GO:0004459">
    <property type="term" value="F:L-lactate dehydrogenase (NAD+) activity"/>
    <property type="evidence" value="ECO:0007669"/>
    <property type="project" value="UniProtKB-UniRule"/>
</dbReference>
<keyword evidence="4 7" id="KW-0560">Oxidoreductase</keyword>
<dbReference type="InterPro" id="IPR001557">
    <property type="entry name" value="L-lactate/malate_DH"/>
</dbReference>
<evidence type="ECO:0000256" key="2">
    <source>
        <dbReference type="ARBA" id="ARBA00006054"/>
    </source>
</evidence>
<comment type="subcellular location">
    <subcellularLocation>
        <location evidence="7">Cytoplasm</location>
    </subcellularLocation>
</comment>
<dbReference type="SUPFAM" id="SSF51735">
    <property type="entry name" value="NAD(P)-binding Rossmann-fold domains"/>
    <property type="match status" value="1"/>
</dbReference>
<feature type="binding site" evidence="7">
    <location>
        <begin position="128"/>
        <end position="130"/>
    </location>
    <ligand>
        <name>NAD(+)</name>
        <dbReference type="ChEBI" id="CHEBI:57540"/>
    </ligand>
</feature>
<reference evidence="12 13" key="1">
    <citation type="submission" date="2018-08" db="EMBL/GenBank/DDBJ databases">
        <title>Genomic Encyclopedia of Type Strains, Phase IV (KMG-IV): sequencing the most valuable type-strain genomes for metagenomic binning, comparative biology and taxonomic classification.</title>
        <authorList>
            <person name="Goeker M."/>
        </authorList>
    </citation>
    <scope>NUCLEOTIDE SEQUENCE [LARGE SCALE GENOMIC DNA]</scope>
    <source>
        <strain evidence="12 13">DSM 23923</strain>
    </source>
</reference>
<feature type="binding site" evidence="7">
    <location>
        <position position="178"/>
    </location>
    <ligand>
        <name>beta-D-fructose 1,6-bisphosphate</name>
        <dbReference type="ChEBI" id="CHEBI:32966"/>
        <note>allosteric activator</note>
    </ligand>
</feature>
<evidence type="ECO:0000256" key="4">
    <source>
        <dbReference type="ARBA" id="ARBA00023002"/>
    </source>
</evidence>
<dbReference type="EMBL" id="QUMS01000001">
    <property type="protein sequence ID" value="REG11761.1"/>
    <property type="molecule type" value="Genomic_DNA"/>
</dbReference>
<dbReference type="PANTHER" id="PTHR43128:SF16">
    <property type="entry name" value="L-LACTATE DEHYDROGENASE"/>
    <property type="match status" value="1"/>
</dbReference>
<proteinExistence type="inferred from homology"/>
<comment type="function">
    <text evidence="7">Catalyzes the conversion of lactate to pyruvate.</text>
</comment>
<dbReference type="GO" id="GO:0006089">
    <property type="term" value="P:lactate metabolic process"/>
    <property type="evidence" value="ECO:0007669"/>
    <property type="project" value="TreeGrafter"/>
</dbReference>
<feature type="binding site" evidence="7">
    <location>
        <begin position="158"/>
        <end position="161"/>
    </location>
    <ligand>
        <name>substrate</name>
    </ligand>
</feature>
<feature type="binding site" evidence="7">
    <location>
        <position position="75"/>
    </location>
    <ligand>
        <name>NAD(+)</name>
        <dbReference type="ChEBI" id="CHEBI:57540"/>
    </ligand>
</feature>
<evidence type="ECO:0000256" key="8">
    <source>
        <dbReference type="PIRSR" id="PIRSR000102-1"/>
    </source>
</evidence>
<dbReference type="Pfam" id="PF00056">
    <property type="entry name" value="Ldh_1_N"/>
    <property type="match status" value="1"/>
</dbReference>
<dbReference type="Gene3D" id="3.90.110.10">
    <property type="entry name" value="Lactate dehydrogenase/glycoside hydrolase, family 4, C-terminal"/>
    <property type="match status" value="1"/>
</dbReference>
<evidence type="ECO:0000313" key="12">
    <source>
        <dbReference type="EMBL" id="REG11761.1"/>
    </source>
</evidence>
<organism evidence="12 13">
    <name type="scientific">Pelolinea submarina</name>
    <dbReference type="NCBI Taxonomy" id="913107"/>
    <lineage>
        <taxon>Bacteria</taxon>
        <taxon>Bacillati</taxon>
        <taxon>Chloroflexota</taxon>
        <taxon>Anaerolineae</taxon>
        <taxon>Anaerolineales</taxon>
        <taxon>Anaerolineaceae</taxon>
        <taxon>Pelolinea</taxon>
    </lineage>
</organism>
<gene>
    <name evidence="7" type="primary">ldh</name>
    <name evidence="12" type="ORF">DFR64_1653</name>
</gene>
<feature type="domain" description="Lactate/malate dehydrogenase C-terminal" evidence="11">
    <location>
        <begin position="155"/>
        <end position="320"/>
    </location>
</feature>